<evidence type="ECO:0000256" key="1">
    <source>
        <dbReference type="SAM" id="MobiDB-lite"/>
    </source>
</evidence>
<proteinExistence type="predicted"/>
<dbReference type="EMBL" id="JAQJZL010000005">
    <property type="protein sequence ID" value="KAJ6041344.1"/>
    <property type="molecule type" value="Genomic_DNA"/>
</dbReference>
<feature type="region of interest" description="Disordered" evidence="1">
    <location>
        <begin position="25"/>
        <end position="49"/>
    </location>
</feature>
<feature type="compositionally biased region" description="Basic and acidic residues" evidence="1">
    <location>
        <begin position="25"/>
        <end position="36"/>
    </location>
</feature>
<protein>
    <submittedName>
        <fullName evidence="2">Uncharacterized protein</fullName>
    </submittedName>
</protein>
<reference evidence="2" key="1">
    <citation type="journal article" date="2023" name="IMA Fungus">
        <title>Comparative genomic study of the Penicillium genus elucidates a diverse pangenome and 15 lateral gene transfer events.</title>
        <authorList>
            <person name="Petersen C."/>
            <person name="Sorensen T."/>
            <person name="Nielsen M.R."/>
            <person name="Sondergaard T.E."/>
            <person name="Sorensen J.L."/>
            <person name="Fitzpatrick D.A."/>
            <person name="Frisvad J.C."/>
            <person name="Nielsen K.L."/>
        </authorList>
    </citation>
    <scope>NUCLEOTIDE SEQUENCE</scope>
    <source>
        <strain evidence="2">IBT 15450</strain>
    </source>
</reference>
<gene>
    <name evidence="2" type="ORF">N7460_006734</name>
</gene>
<name>A0AAD6IB62_PENCN</name>
<accession>A0AAD6IB62</accession>
<dbReference type="Proteomes" id="UP001219568">
    <property type="component" value="Unassembled WGS sequence"/>
</dbReference>
<comment type="caution">
    <text evidence="2">The sequence shown here is derived from an EMBL/GenBank/DDBJ whole genome shotgun (WGS) entry which is preliminary data.</text>
</comment>
<evidence type="ECO:0000313" key="3">
    <source>
        <dbReference type="Proteomes" id="UP001219568"/>
    </source>
</evidence>
<keyword evidence="3" id="KW-1185">Reference proteome</keyword>
<reference evidence="2" key="2">
    <citation type="submission" date="2023-01" db="EMBL/GenBank/DDBJ databases">
        <authorList>
            <person name="Petersen C."/>
        </authorList>
    </citation>
    <scope>NUCLEOTIDE SEQUENCE</scope>
    <source>
        <strain evidence="2">IBT 15450</strain>
    </source>
</reference>
<organism evidence="2 3">
    <name type="scientific">Penicillium canescens</name>
    <dbReference type="NCBI Taxonomy" id="5083"/>
    <lineage>
        <taxon>Eukaryota</taxon>
        <taxon>Fungi</taxon>
        <taxon>Dikarya</taxon>
        <taxon>Ascomycota</taxon>
        <taxon>Pezizomycotina</taxon>
        <taxon>Eurotiomycetes</taxon>
        <taxon>Eurotiomycetidae</taxon>
        <taxon>Eurotiales</taxon>
        <taxon>Aspergillaceae</taxon>
        <taxon>Penicillium</taxon>
    </lineage>
</organism>
<sequence>MGPATEFDFNPWQAAGYNSELLHPDGLDFYPTDEKPQPQALVSPGLEDQGSINPELLSNAFDSEMFAEESAGAAFGNLIM</sequence>
<evidence type="ECO:0000313" key="2">
    <source>
        <dbReference type="EMBL" id="KAJ6041344.1"/>
    </source>
</evidence>
<dbReference type="AlphaFoldDB" id="A0AAD6IB62"/>